<feature type="transmembrane region" description="Helical" evidence="2">
    <location>
        <begin position="246"/>
        <end position="268"/>
    </location>
</feature>
<proteinExistence type="predicted"/>
<feature type="transmembrane region" description="Helical" evidence="2">
    <location>
        <begin position="127"/>
        <end position="149"/>
    </location>
</feature>
<evidence type="ECO:0008006" key="5">
    <source>
        <dbReference type="Google" id="ProtNLM"/>
    </source>
</evidence>
<dbReference type="EMBL" id="RDSM01000002">
    <property type="protein sequence ID" value="RXH56701.1"/>
    <property type="molecule type" value="Genomic_DNA"/>
</dbReference>
<accession>A0A4Q0T566</accession>
<keyword evidence="2" id="KW-0812">Transmembrane</keyword>
<sequence length="381" mass="41851">MLAGVVMLAAVGVGQQKSQLQSASPTVPEQQLGKPIASESDKHVASKPDSPLDERRVDSPKVPELPTSERKLVSPKPEQSGPERSLPPLVLPHAENTVPPRDPDPQPRELAASKVSYAGSPKPAMPFVISGVVGSFAGFMLSLPALWWLNAKILSKRPHADPLTLPAMVWRWLTTNPIRLVVRFLGRKGAEETQPSEKSPSMEDEQPKKQEQKKENETDMLGDSDYALSKGYITAEELRRLRSSSVAISEMSFALGVIGVITAISFGINGWARGRSIFVMDACVVFSFTLLGTERYHKYRSAYKTLVLLRFREKAEGDTGNSGGTPAPTTPVTEPGPPGGMEASVRDEDLQIDDPKSMEELQDYLRKIRRDERGKTRKETL</sequence>
<keyword evidence="2" id="KW-1133">Transmembrane helix</keyword>
<feature type="compositionally biased region" description="Basic and acidic residues" evidence="1">
    <location>
        <begin position="39"/>
        <end position="72"/>
    </location>
</feature>
<evidence type="ECO:0000313" key="3">
    <source>
        <dbReference type="EMBL" id="RXH56701.1"/>
    </source>
</evidence>
<evidence type="ECO:0000313" key="4">
    <source>
        <dbReference type="Proteomes" id="UP000289437"/>
    </source>
</evidence>
<dbReference type="AlphaFoldDB" id="A0A4Q0T566"/>
<keyword evidence="2" id="KW-0472">Membrane</keyword>
<reference evidence="4" key="2">
    <citation type="submission" date="2019-02" db="EMBL/GenBank/DDBJ databases">
        <title>Granulicella sibirica sp. nov., a psychrotolerant acidobacterium isolated from an organic soil layer in forested tundra, West Siberia.</title>
        <authorList>
            <person name="Oshkin I.Y."/>
            <person name="Kulichevskaya I.S."/>
            <person name="Rijpstra W.I.C."/>
            <person name="Sinninghe Damste J.S."/>
            <person name="Rakitin A.L."/>
            <person name="Ravin N.V."/>
            <person name="Dedysh S.N."/>
        </authorList>
    </citation>
    <scope>NUCLEOTIDE SEQUENCE [LARGE SCALE GENOMIC DNA]</scope>
    <source>
        <strain evidence="4">AF10</strain>
    </source>
</reference>
<organism evidence="3 4">
    <name type="scientific">Granulicella sibirica</name>
    <dbReference type="NCBI Taxonomy" id="2479048"/>
    <lineage>
        <taxon>Bacteria</taxon>
        <taxon>Pseudomonadati</taxon>
        <taxon>Acidobacteriota</taxon>
        <taxon>Terriglobia</taxon>
        <taxon>Terriglobales</taxon>
        <taxon>Acidobacteriaceae</taxon>
        <taxon>Granulicella</taxon>
    </lineage>
</organism>
<feature type="transmembrane region" description="Helical" evidence="2">
    <location>
        <begin position="274"/>
        <end position="293"/>
    </location>
</feature>
<reference evidence="3 4" key="1">
    <citation type="submission" date="2018-11" db="EMBL/GenBank/DDBJ databases">
        <authorList>
            <person name="Mardanov A.V."/>
            <person name="Ravin N.V."/>
            <person name="Dedysh S.N."/>
        </authorList>
    </citation>
    <scope>NUCLEOTIDE SEQUENCE [LARGE SCALE GENOMIC DNA]</scope>
    <source>
        <strain evidence="3 4">AF10</strain>
    </source>
</reference>
<name>A0A4Q0T566_9BACT</name>
<evidence type="ECO:0000256" key="2">
    <source>
        <dbReference type="SAM" id="Phobius"/>
    </source>
</evidence>
<comment type="caution">
    <text evidence="3">The sequence shown here is derived from an EMBL/GenBank/DDBJ whole genome shotgun (WGS) entry which is preliminary data.</text>
</comment>
<dbReference type="Proteomes" id="UP000289437">
    <property type="component" value="Unassembled WGS sequence"/>
</dbReference>
<feature type="compositionally biased region" description="Basic and acidic residues" evidence="1">
    <location>
        <begin position="344"/>
        <end position="381"/>
    </location>
</feature>
<evidence type="ECO:0000256" key="1">
    <source>
        <dbReference type="SAM" id="MobiDB-lite"/>
    </source>
</evidence>
<gene>
    <name evidence="3" type="ORF">GRAN_3558</name>
</gene>
<keyword evidence="4" id="KW-1185">Reference proteome</keyword>
<feature type="region of interest" description="Disordered" evidence="1">
    <location>
        <begin position="316"/>
        <end position="381"/>
    </location>
</feature>
<feature type="region of interest" description="Disordered" evidence="1">
    <location>
        <begin position="191"/>
        <end position="222"/>
    </location>
</feature>
<feature type="compositionally biased region" description="Basic and acidic residues" evidence="1">
    <location>
        <begin position="205"/>
        <end position="217"/>
    </location>
</feature>
<feature type="compositionally biased region" description="Polar residues" evidence="1">
    <location>
        <begin position="15"/>
        <end position="29"/>
    </location>
</feature>
<feature type="compositionally biased region" description="Low complexity" evidence="1">
    <location>
        <begin position="324"/>
        <end position="333"/>
    </location>
</feature>
<protein>
    <recommendedName>
        <fullName evidence="5">Transmembrane protein</fullName>
    </recommendedName>
</protein>
<feature type="region of interest" description="Disordered" evidence="1">
    <location>
        <begin position="14"/>
        <end position="110"/>
    </location>
</feature>